<accession>A0A0F9K849</accession>
<comment type="caution">
    <text evidence="1">The sequence shown here is derived from an EMBL/GenBank/DDBJ whole genome shotgun (WGS) entry which is preliminary data.</text>
</comment>
<dbReference type="AlphaFoldDB" id="A0A0F9K849"/>
<protein>
    <submittedName>
        <fullName evidence="1">Uncharacterized protein</fullName>
    </submittedName>
</protein>
<organism evidence="1">
    <name type="scientific">marine sediment metagenome</name>
    <dbReference type="NCBI Taxonomy" id="412755"/>
    <lineage>
        <taxon>unclassified sequences</taxon>
        <taxon>metagenomes</taxon>
        <taxon>ecological metagenomes</taxon>
    </lineage>
</organism>
<proteinExistence type="predicted"/>
<sequence>MTETAQAPTEALVRQEEPKAQELVRIAAQAVVKDDEQYIAAKTFRKDAVAYFKHWDTMEKEATKPILQGLEKIRSWFRPIKAAAKLAKETIDPKISAFETERERLRLAEEARLREVARKEEQKLLDAAQKLRDKGKVVQAAAKEEAAASVVTPAVIPSIPKVEGTYHREEWDIELVDISLIPKEWWTVPVVDEASIKSRVKATDGKIEIPGVRNFKRRIQASRS</sequence>
<name>A0A0F9K849_9ZZZZ</name>
<evidence type="ECO:0000313" key="1">
    <source>
        <dbReference type="EMBL" id="KKM18278.1"/>
    </source>
</evidence>
<reference evidence="1" key="1">
    <citation type="journal article" date="2015" name="Nature">
        <title>Complex archaea that bridge the gap between prokaryotes and eukaryotes.</title>
        <authorList>
            <person name="Spang A."/>
            <person name="Saw J.H."/>
            <person name="Jorgensen S.L."/>
            <person name="Zaremba-Niedzwiedzka K."/>
            <person name="Martijn J."/>
            <person name="Lind A.E."/>
            <person name="van Eijk R."/>
            <person name="Schleper C."/>
            <person name="Guy L."/>
            <person name="Ettema T.J."/>
        </authorList>
    </citation>
    <scope>NUCLEOTIDE SEQUENCE</scope>
</reference>
<dbReference type="EMBL" id="LAZR01014255">
    <property type="protein sequence ID" value="KKM18278.1"/>
    <property type="molecule type" value="Genomic_DNA"/>
</dbReference>
<gene>
    <name evidence="1" type="ORF">LCGC14_1667320</name>
</gene>